<dbReference type="Pfam" id="PF04536">
    <property type="entry name" value="TPM_phosphatase"/>
    <property type="match status" value="1"/>
</dbReference>
<reference evidence="6" key="1">
    <citation type="journal article" date="2019" name="Int. J. Syst. Evol. Microbiol.">
        <title>The Global Catalogue of Microorganisms (GCM) 10K type strain sequencing project: providing services to taxonomists for standard genome sequencing and annotation.</title>
        <authorList>
            <consortium name="The Broad Institute Genomics Platform"/>
            <consortium name="The Broad Institute Genome Sequencing Center for Infectious Disease"/>
            <person name="Wu L."/>
            <person name="Ma J."/>
        </authorList>
    </citation>
    <scope>NUCLEOTIDE SEQUENCE [LARGE SCALE GENOMIC DNA]</scope>
    <source>
        <strain evidence="6">JCM 17626</strain>
    </source>
</reference>
<dbReference type="PANTHER" id="PTHR30373:SF2">
    <property type="entry name" value="UPF0603 PROTEIN YGCG"/>
    <property type="match status" value="1"/>
</dbReference>
<dbReference type="Proteomes" id="UP001501772">
    <property type="component" value="Unassembled WGS sequence"/>
</dbReference>
<comment type="caution">
    <text evidence="5">The sequence shown here is derived from an EMBL/GenBank/DDBJ whole genome shotgun (WGS) entry which is preliminary data.</text>
</comment>
<feature type="transmembrane region" description="Helical" evidence="2">
    <location>
        <begin position="189"/>
        <end position="208"/>
    </location>
</feature>
<keyword evidence="6" id="KW-1185">Reference proteome</keyword>
<keyword evidence="2" id="KW-0472">Membrane</keyword>
<sequence>MKYTLSLLLLFVALTTFAQIPKPIKDTYVNDFAKVLSKSQIKNLNDSINLIEKNSGVQLAIVIVNEIPKEYDIEEYSLLIARRWKVGNKEDGLVYVAAVNQRKQRLEVARNLEPIFTAENSQDVLTKTKAHFRLKHYGKGIAALVSTIAFKLDSAGYDNAAQAVQPLAAVNETNVKAPAQKTADSGPSLNIILGVLVGIVLFSVFMAFRSGARRYNGYQGGYNNSGRSNFGSFASGAATGFFLNELLGRRRNNNQQYRMDQEHHNLHNEDSQSAGNTSIFGNWGSSRGSSGSSNSSSGGGSSSSGGGSSSSSGGFSGGGASSDW</sequence>
<organism evidence="5 6">
    <name type="scientific">Pedobacter jeongneungensis</name>
    <dbReference type="NCBI Taxonomy" id="947309"/>
    <lineage>
        <taxon>Bacteria</taxon>
        <taxon>Pseudomonadati</taxon>
        <taxon>Bacteroidota</taxon>
        <taxon>Sphingobacteriia</taxon>
        <taxon>Sphingobacteriales</taxon>
        <taxon>Sphingobacteriaceae</taxon>
        <taxon>Pedobacter</taxon>
    </lineage>
</organism>
<evidence type="ECO:0000313" key="6">
    <source>
        <dbReference type="Proteomes" id="UP001501772"/>
    </source>
</evidence>
<feature type="region of interest" description="Disordered" evidence="1">
    <location>
        <begin position="266"/>
        <end position="324"/>
    </location>
</feature>
<keyword evidence="2" id="KW-1133">Transmembrane helix</keyword>
<feature type="compositionally biased region" description="Low complexity" evidence="1">
    <location>
        <begin position="284"/>
        <end position="296"/>
    </location>
</feature>
<name>A0ABP8B8I6_9SPHI</name>
<dbReference type="Gene3D" id="3.10.310.50">
    <property type="match status" value="1"/>
</dbReference>
<keyword evidence="2" id="KW-0812">Transmembrane</keyword>
<proteinExistence type="predicted"/>
<gene>
    <name evidence="5" type="ORF">GCM10022289_12430</name>
</gene>
<dbReference type="EMBL" id="BAABBY010000003">
    <property type="protein sequence ID" value="GAA4200538.1"/>
    <property type="molecule type" value="Genomic_DNA"/>
</dbReference>
<evidence type="ECO:0000256" key="3">
    <source>
        <dbReference type="SAM" id="SignalP"/>
    </source>
</evidence>
<evidence type="ECO:0000259" key="4">
    <source>
        <dbReference type="Pfam" id="PF04536"/>
    </source>
</evidence>
<feature type="domain" description="TPM" evidence="4">
    <location>
        <begin position="29"/>
        <end position="148"/>
    </location>
</feature>
<feature type="compositionally biased region" description="Polar residues" evidence="1">
    <location>
        <begin position="271"/>
        <end position="280"/>
    </location>
</feature>
<feature type="compositionally biased region" description="Gly residues" evidence="1">
    <location>
        <begin position="297"/>
        <end position="324"/>
    </location>
</feature>
<evidence type="ECO:0000256" key="1">
    <source>
        <dbReference type="SAM" id="MobiDB-lite"/>
    </source>
</evidence>
<evidence type="ECO:0000313" key="5">
    <source>
        <dbReference type="EMBL" id="GAA4200538.1"/>
    </source>
</evidence>
<keyword evidence="3" id="KW-0732">Signal</keyword>
<protein>
    <recommendedName>
        <fullName evidence="4">TPM domain-containing protein</fullName>
    </recommendedName>
</protein>
<accession>A0ABP8B8I6</accession>
<evidence type="ECO:0000256" key="2">
    <source>
        <dbReference type="SAM" id="Phobius"/>
    </source>
</evidence>
<dbReference type="RefSeq" id="WP_344850389.1">
    <property type="nucleotide sequence ID" value="NZ_BAABBY010000003.1"/>
</dbReference>
<dbReference type="InterPro" id="IPR007621">
    <property type="entry name" value="TPM_dom"/>
</dbReference>
<feature type="chain" id="PRO_5045077664" description="TPM domain-containing protein" evidence="3">
    <location>
        <begin position="19"/>
        <end position="324"/>
    </location>
</feature>
<feature type="signal peptide" evidence="3">
    <location>
        <begin position="1"/>
        <end position="18"/>
    </location>
</feature>
<dbReference type="PANTHER" id="PTHR30373">
    <property type="entry name" value="UPF0603 PROTEIN YGCG"/>
    <property type="match status" value="1"/>
</dbReference>